<evidence type="ECO:0000313" key="1">
    <source>
        <dbReference type="EMBL" id="PPB08652.1"/>
    </source>
</evidence>
<evidence type="ECO:0000313" key="2">
    <source>
        <dbReference type="Proteomes" id="UP000239759"/>
    </source>
</evidence>
<dbReference type="EMBL" id="PRKQ01000006">
    <property type="protein sequence ID" value="PPB08652.1"/>
    <property type="molecule type" value="Genomic_DNA"/>
</dbReference>
<reference evidence="1 2" key="1">
    <citation type="submission" date="2018-02" db="EMBL/GenBank/DDBJ databases">
        <title>Comparative analysis of genomes of three Brevibacillus laterosporus strains producers of potent antimicrobials isolated from silage.</title>
        <authorList>
            <person name="Kojic M."/>
            <person name="Miljkovic M."/>
            <person name="Studholme D."/>
            <person name="Filipic B."/>
        </authorList>
    </citation>
    <scope>NUCLEOTIDE SEQUENCE [LARGE SCALE GENOMIC DNA]</scope>
    <source>
        <strain evidence="1 2">BGSP11</strain>
    </source>
</reference>
<comment type="caution">
    <text evidence="1">The sequence shown here is derived from an EMBL/GenBank/DDBJ whole genome shotgun (WGS) entry which is preliminary data.</text>
</comment>
<sequence>MLIIDEIGADIPAHWEMSDLFGVLESRQDRLPTLYGSNLSVLELEEKYNERNKDWGTRLMERVLGGGDVVEVTGDSERFDKY</sequence>
<accession>A0AAP8QEN8</accession>
<dbReference type="AlphaFoldDB" id="A0AAP8QEN8"/>
<dbReference type="RefSeq" id="WP_104031338.1">
    <property type="nucleotide sequence ID" value="NZ_PRKQ01000006.1"/>
</dbReference>
<protein>
    <submittedName>
        <fullName evidence="1">Uncharacterized protein</fullName>
    </submittedName>
</protein>
<dbReference type="InterPro" id="IPR027417">
    <property type="entry name" value="P-loop_NTPase"/>
</dbReference>
<proteinExistence type="predicted"/>
<organism evidence="1 2">
    <name type="scientific">Brevibacillus laterosporus</name>
    <name type="common">Bacillus laterosporus</name>
    <dbReference type="NCBI Taxonomy" id="1465"/>
    <lineage>
        <taxon>Bacteria</taxon>
        <taxon>Bacillati</taxon>
        <taxon>Bacillota</taxon>
        <taxon>Bacilli</taxon>
        <taxon>Bacillales</taxon>
        <taxon>Paenibacillaceae</taxon>
        <taxon>Brevibacillus</taxon>
    </lineage>
</organism>
<name>A0AAP8QEN8_BRELA</name>
<dbReference type="Gene3D" id="3.40.50.300">
    <property type="entry name" value="P-loop containing nucleotide triphosphate hydrolases"/>
    <property type="match status" value="1"/>
</dbReference>
<dbReference type="Proteomes" id="UP000239759">
    <property type="component" value="Unassembled WGS sequence"/>
</dbReference>
<gene>
    <name evidence="1" type="ORF">C4A77_07485</name>
</gene>